<reference evidence="4" key="1">
    <citation type="journal article" date="2019" name="Int. J. Syst. Evol. Microbiol.">
        <title>The Global Catalogue of Microorganisms (GCM) 10K type strain sequencing project: providing services to taxonomists for standard genome sequencing and annotation.</title>
        <authorList>
            <consortium name="The Broad Institute Genomics Platform"/>
            <consortium name="The Broad Institute Genome Sequencing Center for Infectious Disease"/>
            <person name="Wu L."/>
            <person name="Ma J."/>
        </authorList>
    </citation>
    <scope>NUCLEOTIDE SEQUENCE [LARGE SCALE GENOMIC DNA]</scope>
    <source>
        <strain evidence="4">CCUG 58127</strain>
    </source>
</reference>
<dbReference type="InterPro" id="IPR023393">
    <property type="entry name" value="START-like_dom_sf"/>
</dbReference>
<comment type="caution">
    <text evidence="3">The sequence shown here is derived from an EMBL/GenBank/DDBJ whole genome shotgun (WGS) entry which is preliminary data.</text>
</comment>
<evidence type="ECO:0000256" key="1">
    <source>
        <dbReference type="ARBA" id="ARBA00006817"/>
    </source>
</evidence>
<name>A0ABW2AB00_9MICO</name>
<evidence type="ECO:0000313" key="3">
    <source>
        <dbReference type="EMBL" id="MFC6703922.1"/>
    </source>
</evidence>
<dbReference type="InterPro" id="IPR013538">
    <property type="entry name" value="ASHA1/2-like_C"/>
</dbReference>
<accession>A0ABW2AB00</accession>
<comment type="similarity">
    <text evidence="1">Belongs to the AHA1 family.</text>
</comment>
<dbReference type="Proteomes" id="UP001596298">
    <property type="component" value="Unassembled WGS sequence"/>
</dbReference>
<dbReference type="InterPro" id="IPR036388">
    <property type="entry name" value="WH-like_DNA-bd_sf"/>
</dbReference>
<dbReference type="PROSITE" id="PS50987">
    <property type="entry name" value="HTH_ARSR_2"/>
    <property type="match status" value="1"/>
</dbReference>
<dbReference type="PANTHER" id="PTHR38600:SF1">
    <property type="entry name" value="TRANSCRIPTIONAL REGULATORY PROTEIN"/>
    <property type="match status" value="1"/>
</dbReference>
<dbReference type="PANTHER" id="PTHR38600">
    <property type="entry name" value="TRANSCRIPTIONAL REGULATORY PROTEIN"/>
    <property type="match status" value="1"/>
</dbReference>
<dbReference type="EMBL" id="JBHSWH010000001">
    <property type="protein sequence ID" value="MFC6703922.1"/>
    <property type="molecule type" value="Genomic_DNA"/>
</dbReference>
<dbReference type="InterPro" id="IPR011991">
    <property type="entry name" value="ArsR-like_HTH"/>
</dbReference>
<dbReference type="InterPro" id="IPR036390">
    <property type="entry name" value="WH_DNA-bd_sf"/>
</dbReference>
<dbReference type="Gene3D" id="3.30.530.20">
    <property type="match status" value="1"/>
</dbReference>
<proteinExistence type="inferred from homology"/>
<dbReference type="SMART" id="SM00418">
    <property type="entry name" value="HTH_ARSR"/>
    <property type="match status" value="1"/>
</dbReference>
<dbReference type="PRINTS" id="PR00778">
    <property type="entry name" value="HTHARSR"/>
</dbReference>
<dbReference type="NCBIfam" id="NF033788">
    <property type="entry name" value="HTH_metalloreg"/>
    <property type="match status" value="1"/>
</dbReference>
<organism evidence="3 4">
    <name type="scientific">Flexivirga alba</name>
    <dbReference type="NCBI Taxonomy" id="702742"/>
    <lineage>
        <taxon>Bacteria</taxon>
        <taxon>Bacillati</taxon>
        <taxon>Actinomycetota</taxon>
        <taxon>Actinomycetes</taxon>
        <taxon>Micrococcales</taxon>
        <taxon>Dermacoccaceae</taxon>
        <taxon>Flexivirga</taxon>
    </lineage>
</organism>
<gene>
    <name evidence="3" type="ORF">ACFQDH_01200</name>
</gene>
<keyword evidence="4" id="KW-1185">Reference proteome</keyword>
<dbReference type="Gene3D" id="1.10.10.10">
    <property type="entry name" value="Winged helix-like DNA-binding domain superfamily/Winged helix DNA-binding domain"/>
    <property type="match status" value="1"/>
</dbReference>
<dbReference type="SUPFAM" id="SSF55961">
    <property type="entry name" value="Bet v1-like"/>
    <property type="match status" value="1"/>
</dbReference>
<evidence type="ECO:0000313" key="4">
    <source>
        <dbReference type="Proteomes" id="UP001596298"/>
    </source>
</evidence>
<protein>
    <submittedName>
        <fullName evidence="3">ArsR/SmtB family transcription factor</fullName>
    </submittedName>
</protein>
<dbReference type="CDD" id="cd08893">
    <property type="entry name" value="SRPBCC_CalC_Aha1-like_GntR-HTH"/>
    <property type="match status" value="1"/>
</dbReference>
<sequence length="268" mass="30263">MTEPDQEAVFKALADPTRRLLLDRLRHTDGQTLGDLSADVGMARQSVTQHLDLLVKAHLVTVVRRGRERLHYLNPAPIHQIRDRWISAFDRPRLDALGAIRRNAEELAMSETATTTTVPTYVYVTYIRASVDQVWQALTDADLTAAYWAHRNVSDWETGSTWEHQRLDGSGNDIEGRVLEVDRLRRLAITFEDPTGEKLEQPSVVTFELEPGDELVRLTVTHEHLPSMGMYGGISRGWPAVLANLKSLLETGKPLPIEVWDLMPVEQS</sequence>
<dbReference type="RefSeq" id="WP_382397699.1">
    <property type="nucleotide sequence ID" value="NZ_JBHSWH010000001.1"/>
</dbReference>
<dbReference type="Pfam" id="PF12840">
    <property type="entry name" value="HTH_20"/>
    <property type="match status" value="1"/>
</dbReference>
<dbReference type="CDD" id="cd00090">
    <property type="entry name" value="HTH_ARSR"/>
    <property type="match status" value="1"/>
</dbReference>
<feature type="domain" description="HTH arsR-type" evidence="2">
    <location>
        <begin position="1"/>
        <end position="93"/>
    </location>
</feature>
<dbReference type="InterPro" id="IPR001845">
    <property type="entry name" value="HTH_ArsR_DNA-bd_dom"/>
</dbReference>
<dbReference type="Pfam" id="PF08327">
    <property type="entry name" value="AHSA1"/>
    <property type="match status" value="1"/>
</dbReference>
<evidence type="ECO:0000259" key="2">
    <source>
        <dbReference type="PROSITE" id="PS50987"/>
    </source>
</evidence>
<dbReference type="SUPFAM" id="SSF46785">
    <property type="entry name" value="Winged helix' DNA-binding domain"/>
    <property type="match status" value="1"/>
</dbReference>